<dbReference type="InterPro" id="IPR027417">
    <property type="entry name" value="P-loop_NTPase"/>
</dbReference>
<name>R4X1G9_9BURK</name>
<dbReference type="SUPFAM" id="SSF46894">
    <property type="entry name" value="C-terminal effector domain of the bipartite response regulators"/>
    <property type="match status" value="1"/>
</dbReference>
<dbReference type="InterPro" id="IPR036388">
    <property type="entry name" value="WH-like_DNA-bd_sf"/>
</dbReference>
<keyword evidence="5" id="KW-1185">Reference proteome</keyword>
<keyword evidence="1 2" id="KW-0238">DNA-binding</keyword>
<sequence>MKIGEFEILRETRQVLRRGERLPISSSGFDLLQLLLDANGELVSTEEILGKVWPCTVVDKNNIQVHVSKLRRMLGEHRDLIQTVSGRGYRISMQPYALNERSSSGMPSTGADLTQTGFVLPGVQGRLFGRERCIGRLLDAFDRDELLVTLAGPGGVGKSRLAIETAGKLVHDRGVQVAHVSLADASTQKSAYDLIGAALETLGSAALLKRTDNGPDKILILDDCDRSHDAALQAIRDSSTFRHETRTALLLTTRAPLNASMETVIRVPALSASASNGEPNDAVEMFISRVQTLSPDSEIGDDFATKAHTIVTEMDGLPLAIELAARYTAMLGIDSVCYLLERDIPLPSHGVRRMVESRHGSLDSTFLWTWVEPSHADRDVLMKFIDAEADALRLQEIVDATRRSLEVVIAALDRLVDRCLLLRSLHGATVTYRMPRTVKRFLRHRGVLPPADAPKRDAR</sequence>
<evidence type="ECO:0000256" key="1">
    <source>
        <dbReference type="ARBA" id="ARBA00023125"/>
    </source>
</evidence>
<dbReference type="InterPro" id="IPR001867">
    <property type="entry name" value="OmpR/PhoB-type_DNA-bd"/>
</dbReference>
<dbReference type="AlphaFoldDB" id="R4X1G9"/>
<feature type="DNA-binding region" description="OmpR/PhoB-type" evidence="2">
    <location>
        <begin position="1"/>
        <end position="93"/>
    </location>
</feature>
<evidence type="ECO:0000313" key="5">
    <source>
        <dbReference type="Proteomes" id="UP000013966"/>
    </source>
</evidence>
<reference evidence="4 5" key="2">
    <citation type="journal article" date="2018" name="Int. J. Syst. Evol. Microbiol.">
        <title>Burkholderia insecticola sp. nov., a gut symbiotic bacterium of the bean bug Riptortus pedestris.</title>
        <authorList>
            <person name="Takeshita K."/>
            <person name="Tamaki H."/>
            <person name="Ohbayashi T."/>
            <person name="Meng X.-Y."/>
            <person name="Sone T."/>
            <person name="Mitani Y."/>
            <person name="Peeters C."/>
            <person name="Kikuchi Y."/>
            <person name="Vandamme P."/>
        </authorList>
    </citation>
    <scope>NUCLEOTIDE SEQUENCE [LARGE SCALE GENOMIC DNA]</scope>
    <source>
        <strain evidence="4">RPE64</strain>
        <plasmid evidence="4 5">p2</plasmid>
    </source>
</reference>
<protein>
    <submittedName>
        <fullName evidence="4">Transcriptional regulator winged helix family</fullName>
    </submittedName>
</protein>
<keyword evidence="4" id="KW-0614">Plasmid</keyword>
<dbReference type="HOGENOM" id="CLU_004665_7_2_4"/>
<dbReference type="SMART" id="SM00862">
    <property type="entry name" value="Trans_reg_C"/>
    <property type="match status" value="1"/>
</dbReference>
<accession>R4X1G9</accession>
<dbReference type="OrthoDB" id="9811542at2"/>
<evidence type="ECO:0000313" key="4">
    <source>
        <dbReference type="EMBL" id="BAN28205.1"/>
    </source>
</evidence>
<dbReference type="PATRIC" id="fig|758793.3.peg.6397"/>
<dbReference type="Proteomes" id="UP000013966">
    <property type="component" value="Plasmid p2"/>
</dbReference>
<dbReference type="Gene3D" id="3.40.50.300">
    <property type="entry name" value="P-loop containing nucleotide triphosphate hydrolases"/>
    <property type="match status" value="1"/>
</dbReference>
<dbReference type="CDD" id="cd00383">
    <property type="entry name" value="trans_reg_C"/>
    <property type="match status" value="1"/>
</dbReference>
<dbReference type="GO" id="GO:0006355">
    <property type="term" value="P:regulation of DNA-templated transcription"/>
    <property type="evidence" value="ECO:0007669"/>
    <property type="project" value="InterPro"/>
</dbReference>
<dbReference type="PANTHER" id="PTHR47691">
    <property type="entry name" value="REGULATOR-RELATED"/>
    <property type="match status" value="1"/>
</dbReference>
<dbReference type="PANTHER" id="PTHR47691:SF3">
    <property type="entry name" value="HTH-TYPE TRANSCRIPTIONAL REGULATOR RV0890C-RELATED"/>
    <property type="match status" value="1"/>
</dbReference>
<dbReference type="PROSITE" id="PS51755">
    <property type="entry name" value="OMPR_PHOB"/>
    <property type="match status" value="1"/>
</dbReference>
<evidence type="ECO:0000259" key="3">
    <source>
        <dbReference type="PROSITE" id="PS51755"/>
    </source>
</evidence>
<dbReference type="KEGG" id="buo:BRPE64_ECDS00470"/>
<evidence type="ECO:0000256" key="2">
    <source>
        <dbReference type="PROSITE-ProRule" id="PRU01091"/>
    </source>
</evidence>
<dbReference type="GO" id="GO:0000160">
    <property type="term" value="P:phosphorelay signal transduction system"/>
    <property type="evidence" value="ECO:0007669"/>
    <property type="project" value="InterPro"/>
</dbReference>
<dbReference type="SUPFAM" id="SSF52540">
    <property type="entry name" value="P-loop containing nucleoside triphosphate hydrolases"/>
    <property type="match status" value="1"/>
</dbReference>
<dbReference type="GO" id="GO:0003677">
    <property type="term" value="F:DNA binding"/>
    <property type="evidence" value="ECO:0007669"/>
    <property type="project" value="UniProtKB-UniRule"/>
</dbReference>
<dbReference type="Pfam" id="PF00486">
    <property type="entry name" value="Trans_reg_C"/>
    <property type="match status" value="1"/>
</dbReference>
<gene>
    <name evidence="4" type="ORF">BRPE64_ECDS00470</name>
</gene>
<dbReference type="EMBL" id="AP013062">
    <property type="protein sequence ID" value="BAN28205.1"/>
    <property type="molecule type" value="Genomic_DNA"/>
</dbReference>
<dbReference type="Gene3D" id="1.10.10.10">
    <property type="entry name" value="Winged helix-like DNA-binding domain superfamily/Winged helix DNA-binding domain"/>
    <property type="match status" value="1"/>
</dbReference>
<geneLocation type="plasmid" evidence="4 5">
    <name>p2</name>
</geneLocation>
<proteinExistence type="predicted"/>
<reference evidence="4 5" key="1">
    <citation type="journal article" date="2013" name="Genome Announc.">
        <title>Complete Genome Sequence of Burkholderia sp. Strain RPE64, Bacterial Symbiont of the Bean Bug Riptortus pedestris.</title>
        <authorList>
            <person name="Shibata T.F."/>
            <person name="Maeda T."/>
            <person name="Nikoh N."/>
            <person name="Yamaguchi K."/>
            <person name="Oshima K."/>
            <person name="Hattori M."/>
            <person name="Nishiyama T."/>
            <person name="Hasebe M."/>
            <person name="Fukatsu T."/>
            <person name="Kikuchi Y."/>
            <person name="Shigenobu S."/>
        </authorList>
    </citation>
    <scope>NUCLEOTIDE SEQUENCE [LARGE SCALE GENOMIC DNA]</scope>
    <source>
        <plasmid evidence="4 5">p2</plasmid>
    </source>
</reference>
<feature type="domain" description="OmpR/PhoB-type" evidence="3">
    <location>
        <begin position="1"/>
        <end position="93"/>
    </location>
</feature>
<organism evidence="4 5">
    <name type="scientific">Caballeronia insecticola</name>
    <dbReference type="NCBI Taxonomy" id="758793"/>
    <lineage>
        <taxon>Bacteria</taxon>
        <taxon>Pseudomonadati</taxon>
        <taxon>Pseudomonadota</taxon>
        <taxon>Betaproteobacteria</taxon>
        <taxon>Burkholderiales</taxon>
        <taxon>Burkholderiaceae</taxon>
        <taxon>Caballeronia</taxon>
    </lineage>
</organism>
<dbReference type="InterPro" id="IPR016032">
    <property type="entry name" value="Sig_transdc_resp-reg_C-effctor"/>
</dbReference>
<dbReference type="RefSeq" id="WP_016355554.1">
    <property type="nucleotide sequence ID" value="NC_021295.1"/>
</dbReference>